<dbReference type="Pfam" id="PF00067">
    <property type="entry name" value="p450"/>
    <property type="match status" value="1"/>
</dbReference>
<dbReference type="GO" id="GO:0020037">
    <property type="term" value="F:heme binding"/>
    <property type="evidence" value="ECO:0007669"/>
    <property type="project" value="InterPro"/>
</dbReference>
<proteinExistence type="inferred from homology"/>
<evidence type="ECO:0000256" key="3">
    <source>
        <dbReference type="RuleBase" id="RU000461"/>
    </source>
</evidence>
<dbReference type="PANTHER" id="PTHR24291:SF134">
    <property type="entry name" value="CAROTENE EPSILON-MONOOXYGENASE, CHLOROPLASTIC"/>
    <property type="match status" value="1"/>
</dbReference>
<dbReference type="GO" id="GO:0005506">
    <property type="term" value="F:iron ion binding"/>
    <property type="evidence" value="ECO:0007669"/>
    <property type="project" value="InterPro"/>
</dbReference>
<feature type="binding site" description="axial binding residue" evidence="2">
    <location>
        <position position="610"/>
    </location>
    <ligand>
        <name>heme</name>
        <dbReference type="ChEBI" id="CHEBI:30413"/>
    </ligand>
    <ligandPart>
        <name>Fe</name>
        <dbReference type="ChEBI" id="CHEBI:18248"/>
    </ligandPart>
</feature>
<dbReference type="GO" id="GO:0016705">
    <property type="term" value="F:oxidoreductase activity, acting on paired donors, with incorporation or reduction of molecular oxygen"/>
    <property type="evidence" value="ECO:0007669"/>
    <property type="project" value="InterPro"/>
</dbReference>
<evidence type="ECO:0000256" key="4">
    <source>
        <dbReference type="SAM" id="Coils"/>
    </source>
</evidence>
<comment type="similarity">
    <text evidence="1 3">Belongs to the cytochrome P450 family.</text>
</comment>
<evidence type="ECO:0000256" key="5">
    <source>
        <dbReference type="SAM" id="SignalP"/>
    </source>
</evidence>
<dbReference type="PANTHER" id="PTHR24291">
    <property type="entry name" value="CYTOCHROME P450 FAMILY 4"/>
    <property type="match status" value="1"/>
</dbReference>
<dbReference type="InterPro" id="IPR036396">
    <property type="entry name" value="Cyt_P450_sf"/>
</dbReference>
<sequence>MLTLLTTALLAASHASPRTTSLTRSLRRLTGVRQPCSARRMSGFPGLQVPGGRRFVPLRAVEADVRPVHHTGPPAETLAAAAMQKDSSVDSGVVREIAKDTLVDELRSLQQTTMRLTERLDKTEKALAEYQAIIGVDELKERLERLDELERVETGKKDAESKWYKGNVNLGEVGRLWLGQSEIPVAVYKPIDIGELFGGALFLVLQRFKELYGPAYLLPTGPTSSFLVLSDPASAKHVLNSYGTYEKGLVREISEFLFGDGFAVADGEKWKIRRRAVAPSLHKKYLNTMVSRVFASCSQRTVEVLRKNPPAEEINMEKVFSELTLDIIGKAVFNYDFNSVSSKEENPVITAVYDALKETETRSVDFLPLWKLPENIAQTVSPRQQRATAAVDLIRRTTEDLIANCKQQLEAEEAARGEAEEFNEDDYLSEADPSVLRFLIASREEVTSSQLRDDLLSMLVAGHETTGSVLTWTLYLLVQHPEKMAKLQEEIDTKLGSKLEDGINDLTIDDMLSLNYLRWCVAESMRLYPHPPVLIRRAIEDDVLPSGWKVPKGQDVMISIYNIHHSTSVWKDPDSFVPERWSTYTAPRDNPNERNTNYHYIPFSGGARKCIGDQFALVEAYTAMATLLYNFDFELVAGQDIKMTTGATIHTTNGMKMTCVPRR</sequence>
<dbReference type="AlphaFoldDB" id="A0A7S3YZM3"/>
<protein>
    <recommendedName>
        <fullName evidence="7">Cytochrome P450</fullName>
    </recommendedName>
</protein>
<dbReference type="InterPro" id="IPR002401">
    <property type="entry name" value="Cyt_P450_E_grp-I"/>
</dbReference>
<gene>
    <name evidence="6" type="ORF">LGLO00237_LOCUS18797</name>
</gene>
<dbReference type="InterPro" id="IPR001128">
    <property type="entry name" value="Cyt_P450"/>
</dbReference>
<keyword evidence="2 3" id="KW-0349">Heme</keyword>
<name>A0A7S3YZM3_9EUKA</name>
<reference evidence="6" key="1">
    <citation type="submission" date="2021-01" db="EMBL/GenBank/DDBJ databases">
        <authorList>
            <person name="Corre E."/>
            <person name="Pelletier E."/>
            <person name="Niang G."/>
            <person name="Scheremetjew M."/>
            <person name="Finn R."/>
            <person name="Kale V."/>
            <person name="Holt S."/>
            <person name="Cochrane G."/>
            <person name="Meng A."/>
            <person name="Brown T."/>
            <person name="Cohen L."/>
        </authorList>
    </citation>
    <scope>NUCLEOTIDE SEQUENCE</scope>
    <source>
        <strain evidence="6">CCCM811</strain>
    </source>
</reference>
<dbReference type="PRINTS" id="PR00463">
    <property type="entry name" value="EP450I"/>
</dbReference>
<organism evidence="6">
    <name type="scientific">Lotharella globosa</name>
    <dbReference type="NCBI Taxonomy" id="91324"/>
    <lineage>
        <taxon>Eukaryota</taxon>
        <taxon>Sar</taxon>
        <taxon>Rhizaria</taxon>
        <taxon>Cercozoa</taxon>
        <taxon>Chlorarachniophyceae</taxon>
        <taxon>Lotharella</taxon>
    </lineage>
</organism>
<keyword evidence="3" id="KW-0560">Oxidoreductase</keyword>
<dbReference type="EMBL" id="HBIV01026197">
    <property type="protein sequence ID" value="CAE0667176.1"/>
    <property type="molecule type" value="Transcribed_RNA"/>
</dbReference>
<keyword evidence="3" id="KW-0503">Monooxygenase</keyword>
<keyword evidence="4" id="KW-0175">Coiled coil</keyword>
<dbReference type="GO" id="GO:0009507">
    <property type="term" value="C:chloroplast"/>
    <property type="evidence" value="ECO:0007669"/>
    <property type="project" value="TreeGrafter"/>
</dbReference>
<dbReference type="InterPro" id="IPR050196">
    <property type="entry name" value="Cytochrome_P450_Monoox"/>
</dbReference>
<keyword evidence="5" id="KW-0732">Signal</keyword>
<evidence type="ECO:0000313" key="6">
    <source>
        <dbReference type="EMBL" id="CAE0667176.1"/>
    </source>
</evidence>
<feature type="signal peptide" evidence="5">
    <location>
        <begin position="1"/>
        <end position="15"/>
    </location>
</feature>
<feature type="coiled-coil region" evidence="4">
    <location>
        <begin position="99"/>
        <end position="133"/>
    </location>
</feature>
<evidence type="ECO:0000256" key="1">
    <source>
        <dbReference type="ARBA" id="ARBA00010617"/>
    </source>
</evidence>
<dbReference type="Gene3D" id="1.10.630.10">
    <property type="entry name" value="Cytochrome P450"/>
    <property type="match status" value="1"/>
</dbReference>
<keyword evidence="2 3" id="KW-0408">Iron</keyword>
<dbReference type="SUPFAM" id="SSF48264">
    <property type="entry name" value="Cytochrome P450"/>
    <property type="match status" value="1"/>
</dbReference>
<accession>A0A7S3YZM3</accession>
<dbReference type="GO" id="GO:0004497">
    <property type="term" value="F:monooxygenase activity"/>
    <property type="evidence" value="ECO:0007669"/>
    <property type="project" value="UniProtKB-KW"/>
</dbReference>
<comment type="cofactor">
    <cofactor evidence="2">
        <name>heme</name>
        <dbReference type="ChEBI" id="CHEBI:30413"/>
    </cofactor>
</comment>
<keyword evidence="2 3" id="KW-0479">Metal-binding</keyword>
<dbReference type="PROSITE" id="PS00086">
    <property type="entry name" value="CYTOCHROME_P450"/>
    <property type="match status" value="1"/>
</dbReference>
<dbReference type="PRINTS" id="PR00385">
    <property type="entry name" value="P450"/>
</dbReference>
<evidence type="ECO:0000256" key="2">
    <source>
        <dbReference type="PIRSR" id="PIRSR602401-1"/>
    </source>
</evidence>
<evidence type="ECO:0008006" key="7">
    <source>
        <dbReference type="Google" id="ProtNLM"/>
    </source>
</evidence>
<feature type="chain" id="PRO_5031292771" description="Cytochrome P450" evidence="5">
    <location>
        <begin position="16"/>
        <end position="663"/>
    </location>
</feature>
<dbReference type="InterPro" id="IPR017972">
    <property type="entry name" value="Cyt_P450_CS"/>
</dbReference>